<dbReference type="OrthoDB" id="371850at2759"/>
<dbReference type="EMBL" id="CAJJDP010000012">
    <property type="protein sequence ID" value="CAD8141587.1"/>
    <property type="molecule type" value="Genomic_DNA"/>
</dbReference>
<dbReference type="InterPro" id="IPR000719">
    <property type="entry name" value="Prot_kinase_dom"/>
</dbReference>
<proteinExistence type="predicted"/>
<dbReference type="CDD" id="cd05123">
    <property type="entry name" value="STKc_AGC"/>
    <property type="match status" value="1"/>
</dbReference>
<sequence length="773" mass="89810">MKIVIRYYNEWGILNVEQLKISSKYKISELYDQVSNLTGIDQNQLKLILIQTNEKVTFQIKKIVLDELNLYICDYQIQQGSAIFAQKTTDPFSDMASSFSSQFDPSQFLDTSANSTPEQETMFQLIRMSLLSDLELFLEDRNDRAQLINGIELTGWNALHLVTFLGDDKMYLWLISSGGDISILSKDGWNCLQIAIWQSNTKMANLIIGSNSINVNQITAKGTALHIAAQIDDQELIELLLKHPKIDISVTFQGKSVVDVAGERTKKILQKELLILRNKQFDIINSFRQSICTFYSLNSFFTNRPQKPPIIKGSAKVVSYFKLLLIDNYLICDPDSGAIARYKTSIQYPFNPKVNSFGDHWFQDKKLFYLEIQYFNKHLHIAFQTKSAARQWLESIRNSIGYCRYMNQKLNQYEQEKQKKTILQVMMEKQNQEIEIFDVEKQIIQMNQYEKSILSQHQIYNYTRSAIKIRDVQVLSHLGKGTFGQVFKVIYKNKIYALKQQLKQQVLQDVKYIQSELSIMKYLNHPFVVKLHHSFQTQHYLYMLLEYCDNGDLTNYMAKGTILQEPQALFIIAQIILALEYLHSLNLIYRDLKPENVMVSKNNYIKLIDFGLSKEGFNVTHTFCGSPAYLSPELLNGHGVTQSTDIYTVGLLLYEMLSGYPPHFSNNIRVLLNGIQHEELRIPKHFSGTVKNFLEQIITKNPTERLSIKQMKNHIIFAEIDWLKLKQQEYIAPVLKRKEANKQLQSTRLIDHDYPQDGERINEVFGWDYSCQN</sequence>
<dbReference type="InterPro" id="IPR008271">
    <property type="entry name" value="Ser/Thr_kinase_AS"/>
</dbReference>
<comment type="caution">
    <text evidence="10">The sequence shown here is derived from an EMBL/GenBank/DDBJ whole genome shotgun (WGS) entry which is preliminary data.</text>
</comment>
<dbReference type="GO" id="GO:0004674">
    <property type="term" value="F:protein serine/threonine kinase activity"/>
    <property type="evidence" value="ECO:0007669"/>
    <property type="project" value="UniProtKB-KW"/>
</dbReference>
<keyword evidence="3" id="KW-0597">Phosphoprotein</keyword>
<evidence type="ECO:0000313" key="11">
    <source>
        <dbReference type="Proteomes" id="UP000683925"/>
    </source>
</evidence>
<feature type="binding site" evidence="8">
    <location>
        <position position="499"/>
    </location>
    <ligand>
        <name>ATP</name>
        <dbReference type="ChEBI" id="CHEBI:30616"/>
    </ligand>
</feature>
<dbReference type="FunFam" id="1.10.510.10:FF:000571">
    <property type="entry name" value="Maternal embryonic leucine zipper kinase"/>
    <property type="match status" value="1"/>
</dbReference>
<dbReference type="InterPro" id="IPR017441">
    <property type="entry name" value="Protein_kinase_ATP_BS"/>
</dbReference>
<keyword evidence="4" id="KW-0808">Transferase</keyword>
<dbReference type="OMA" id="FANQHIV"/>
<keyword evidence="7 8" id="KW-0067">ATP-binding</keyword>
<dbReference type="GO" id="GO:0005524">
    <property type="term" value="F:ATP binding"/>
    <property type="evidence" value="ECO:0007669"/>
    <property type="project" value="UniProtKB-UniRule"/>
</dbReference>
<dbReference type="PROSITE" id="PS50011">
    <property type="entry name" value="PROTEIN_KINASE_DOM"/>
    <property type="match status" value="1"/>
</dbReference>
<keyword evidence="5 8" id="KW-0547">Nucleotide-binding</keyword>
<dbReference type="PROSITE" id="PS00107">
    <property type="entry name" value="PROTEIN_KINASE_ATP"/>
    <property type="match status" value="1"/>
</dbReference>
<keyword evidence="6" id="KW-0418">Kinase</keyword>
<evidence type="ECO:0000256" key="6">
    <source>
        <dbReference type="ARBA" id="ARBA00022777"/>
    </source>
</evidence>
<organism evidence="10 11">
    <name type="scientific">Paramecium octaurelia</name>
    <dbReference type="NCBI Taxonomy" id="43137"/>
    <lineage>
        <taxon>Eukaryota</taxon>
        <taxon>Sar</taxon>
        <taxon>Alveolata</taxon>
        <taxon>Ciliophora</taxon>
        <taxon>Intramacronucleata</taxon>
        <taxon>Oligohymenophorea</taxon>
        <taxon>Peniculida</taxon>
        <taxon>Parameciidae</taxon>
        <taxon>Paramecium</taxon>
    </lineage>
</organism>
<dbReference type="PANTHER" id="PTHR24351">
    <property type="entry name" value="RIBOSOMAL PROTEIN S6 KINASE"/>
    <property type="match status" value="1"/>
</dbReference>
<comment type="subunit">
    <text evidence="1">Monomer.</text>
</comment>
<dbReference type="InterPro" id="IPR002110">
    <property type="entry name" value="Ankyrin_rpt"/>
</dbReference>
<dbReference type="AlphaFoldDB" id="A0A8S1SR07"/>
<evidence type="ECO:0000256" key="3">
    <source>
        <dbReference type="ARBA" id="ARBA00022553"/>
    </source>
</evidence>
<dbReference type="SMART" id="SM00220">
    <property type="entry name" value="S_TKc"/>
    <property type="match status" value="1"/>
</dbReference>
<evidence type="ECO:0000256" key="8">
    <source>
        <dbReference type="PROSITE-ProRule" id="PRU10141"/>
    </source>
</evidence>
<name>A0A8S1SR07_PAROT</name>
<dbReference type="SMART" id="SM00248">
    <property type="entry name" value="ANK"/>
    <property type="match status" value="3"/>
</dbReference>
<dbReference type="Pfam" id="PF12796">
    <property type="entry name" value="Ank_2"/>
    <property type="match status" value="1"/>
</dbReference>
<gene>
    <name evidence="10" type="ORF">POCTA_138.1.T0130033</name>
</gene>
<evidence type="ECO:0000259" key="9">
    <source>
        <dbReference type="PROSITE" id="PS50011"/>
    </source>
</evidence>
<keyword evidence="11" id="KW-1185">Reference proteome</keyword>
<dbReference type="Pfam" id="PF00069">
    <property type="entry name" value="Pkinase"/>
    <property type="match status" value="1"/>
</dbReference>
<reference evidence="10" key="1">
    <citation type="submission" date="2021-01" db="EMBL/GenBank/DDBJ databases">
        <authorList>
            <consortium name="Genoscope - CEA"/>
            <person name="William W."/>
        </authorList>
    </citation>
    <scope>NUCLEOTIDE SEQUENCE</scope>
</reference>
<keyword evidence="2" id="KW-0723">Serine/threonine-protein kinase</keyword>
<feature type="domain" description="Protein kinase" evidence="9">
    <location>
        <begin position="472"/>
        <end position="717"/>
    </location>
</feature>
<dbReference type="InterPro" id="IPR045270">
    <property type="entry name" value="STKc_AGC"/>
</dbReference>
<dbReference type="PROSITE" id="PS00108">
    <property type="entry name" value="PROTEIN_KINASE_ST"/>
    <property type="match status" value="1"/>
</dbReference>
<evidence type="ECO:0000256" key="4">
    <source>
        <dbReference type="ARBA" id="ARBA00022679"/>
    </source>
</evidence>
<evidence type="ECO:0000256" key="2">
    <source>
        <dbReference type="ARBA" id="ARBA00022527"/>
    </source>
</evidence>
<evidence type="ECO:0000256" key="7">
    <source>
        <dbReference type="ARBA" id="ARBA00022840"/>
    </source>
</evidence>
<protein>
    <recommendedName>
        <fullName evidence="9">Protein kinase domain-containing protein</fullName>
    </recommendedName>
</protein>
<evidence type="ECO:0000313" key="10">
    <source>
        <dbReference type="EMBL" id="CAD8141587.1"/>
    </source>
</evidence>
<accession>A0A8S1SR07</accession>
<evidence type="ECO:0000256" key="5">
    <source>
        <dbReference type="ARBA" id="ARBA00022741"/>
    </source>
</evidence>
<evidence type="ECO:0000256" key="1">
    <source>
        <dbReference type="ARBA" id="ARBA00011245"/>
    </source>
</evidence>
<dbReference type="Proteomes" id="UP000683925">
    <property type="component" value="Unassembled WGS sequence"/>
</dbReference>